<reference evidence="4" key="1">
    <citation type="submission" date="2023-03" db="EMBL/GenBank/DDBJ databases">
        <title>Amycolatopsis taiwanensis NBRC 103393.</title>
        <authorList>
            <person name="Ichikawa N."/>
            <person name="Sato H."/>
            <person name="Tonouchi N."/>
        </authorList>
    </citation>
    <scope>NUCLEOTIDE SEQUENCE</scope>
    <source>
        <strain evidence="4">NBRC 103393</strain>
    </source>
</reference>
<gene>
    <name evidence="4" type="ORF">Atai01_26360</name>
</gene>
<dbReference type="GO" id="GO:0003677">
    <property type="term" value="F:DNA binding"/>
    <property type="evidence" value="ECO:0007669"/>
    <property type="project" value="InterPro"/>
</dbReference>
<keyword evidence="5" id="KW-1185">Reference proteome</keyword>
<dbReference type="InterPro" id="IPR005471">
    <property type="entry name" value="Tscrpt_reg_IclR_N"/>
</dbReference>
<dbReference type="Proteomes" id="UP001165136">
    <property type="component" value="Unassembled WGS sequence"/>
</dbReference>
<dbReference type="InterPro" id="IPR027417">
    <property type="entry name" value="P-loop_NTPase"/>
</dbReference>
<evidence type="ECO:0000259" key="3">
    <source>
        <dbReference type="Pfam" id="PF09339"/>
    </source>
</evidence>
<dbReference type="InterPro" id="IPR011579">
    <property type="entry name" value="ATPase_dom"/>
</dbReference>
<feature type="domain" description="HTH iclR-type" evidence="3">
    <location>
        <begin position="244"/>
        <end position="286"/>
    </location>
</feature>
<dbReference type="InterPro" id="IPR036388">
    <property type="entry name" value="WH-like_DNA-bd_sf"/>
</dbReference>
<dbReference type="GO" id="GO:0006355">
    <property type="term" value="P:regulation of DNA-templated transcription"/>
    <property type="evidence" value="ECO:0007669"/>
    <property type="project" value="InterPro"/>
</dbReference>
<dbReference type="EMBL" id="BSTI01000005">
    <property type="protein sequence ID" value="GLY66017.1"/>
    <property type="molecule type" value="Genomic_DNA"/>
</dbReference>
<accession>A0A9W6R1N1</accession>
<dbReference type="Gene3D" id="1.10.10.10">
    <property type="entry name" value="Winged helix-like DNA-binding domain superfamily/Winged helix DNA-binding domain"/>
    <property type="match status" value="1"/>
</dbReference>
<organism evidence="4 5">
    <name type="scientific">Amycolatopsis taiwanensis</name>
    <dbReference type="NCBI Taxonomy" id="342230"/>
    <lineage>
        <taxon>Bacteria</taxon>
        <taxon>Bacillati</taxon>
        <taxon>Actinomycetota</taxon>
        <taxon>Actinomycetes</taxon>
        <taxon>Pseudonocardiales</taxon>
        <taxon>Pseudonocardiaceae</taxon>
        <taxon>Amycolatopsis</taxon>
    </lineage>
</organism>
<dbReference type="Gene3D" id="3.40.50.300">
    <property type="entry name" value="P-loop containing nucleotide triphosphate hydrolases"/>
    <property type="match status" value="1"/>
</dbReference>
<dbReference type="GO" id="GO:0005524">
    <property type="term" value="F:ATP binding"/>
    <property type="evidence" value="ECO:0007669"/>
    <property type="project" value="InterPro"/>
</dbReference>
<dbReference type="InterPro" id="IPR036390">
    <property type="entry name" value="WH_DNA-bd_sf"/>
</dbReference>
<feature type="domain" description="DUF234" evidence="2">
    <location>
        <begin position="312"/>
        <end position="408"/>
    </location>
</feature>
<evidence type="ECO:0000313" key="4">
    <source>
        <dbReference type="EMBL" id="GLY66017.1"/>
    </source>
</evidence>
<dbReference type="RefSeq" id="WP_027947254.1">
    <property type="nucleotide sequence ID" value="NZ_BSTI01000005.1"/>
</dbReference>
<proteinExistence type="predicted"/>
<comment type="caution">
    <text evidence="4">The sequence shown here is derived from an EMBL/GenBank/DDBJ whole genome shotgun (WGS) entry which is preliminary data.</text>
</comment>
<dbReference type="PANTHER" id="PTHR34704:SF1">
    <property type="entry name" value="ATPASE"/>
    <property type="match status" value="1"/>
</dbReference>
<sequence>MRFFNRTAELDMLRERLHNSQAELLVVYGRRRVGKTELLAQLASEVRSVFFEATDSVAADQLRDLTAELADVSGSDVLRSQPLTTWDAALAALAQVVGDQRTLVVLDEFQLLAARSPELESVLSRWWRTTGRKLPIVLVLAGSELSFFEDEVLAGRLYGRRTGQLRLEPFLAREASLFHPGFSVEDRVRAYSVCGGIPYYLERFTDRRSLEDNLVREVFQRTGLLHDEAELMLRQSIAAPANHIAVLRAIAHGHNRSNAISQRTQLDTSTVAKVLATLERLGLIARLRPVTSSERAKKTAYAITDHFLRFHYRFVEPAKSYLRTNELAARYVADSVMPQLDHHASLAWEDICREYIQQRIPEVAMVGRWWGQVPTGHGRRTEERELDVVGVDGARNPLVIGMCKWTAAKVDVDELNLLDRLSAHLPGGARDSRRFLFSRSGFSVRLRAVAESDERLTLIEPADIYTEDHR</sequence>
<dbReference type="InterPro" id="IPR004256">
    <property type="entry name" value="DUF234"/>
</dbReference>
<dbReference type="Pfam" id="PF01637">
    <property type="entry name" value="ATPase_2"/>
    <property type="match status" value="1"/>
</dbReference>
<evidence type="ECO:0000259" key="2">
    <source>
        <dbReference type="Pfam" id="PF03008"/>
    </source>
</evidence>
<dbReference type="SUPFAM" id="SSF46785">
    <property type="entry name" value="Winged helix' DNA-binding domain"/>
    <property type="match status" value="1"/>
</dbReference>
<dbReference type="PANTHER" id="PTHR34704">
    <property type="entry name" value="ATPASE"/>
    <property type="match status" value="1"/>
</dbReference>
<dbReference type="Pfam" id="PF03008">
    <property type="entry name" value="DUF234"/>
    <property type="match status" value="1"/>
</dbReference>
<feature type="domain" description="ATPase" evidence="1">
    <location>
        <begin position="3"/>
        <end position="203"/>
    </location>
</feature>
<name>A0A9W6R1N1_9PSEU</name>
<dbReference type="Pfam" id="PF09339">
    <property type="entry name" value="HTH_IclR"/>
    <property type="match status" value="1"/>
</dbReference>
<evidence type="ECO:0000313" key="5">
    <source>
        <dbReference type="Proteomes" id="UP001165136"/>
    </source>
</evidence>
<dbReference type="SUPFAM" id="SSF52540">
    <property type="entry name" value="P-loop containing nucleoside triphosphate hydrolases"/>
    <property type="match status" value="1"/>
</dbReference>
<evidence type="ECO:0000259" key="1">
    <source>
        <dbReference type="Pfam" id="PF01637"/>
    </source>
</evidence>
<protein>
    <submittedName>
        <fullName evidence="4">ATPase AAA</fullName>
    </submittedName>
</protein>
<dbReference type="AlphaFoldDB" id="A0A9W6R1N1"/>